<evidence type="ECO:0000313" key="3">
    <source>
        <dbReference type="Proteomes" id="UP000031670"/>
    </source>
</evidence>
<feature type="signal peptide" evidence="1">
    <location>
        <begin position="1"/>
        <end position="21"/>
    </location>
</feature>
<dbReference type="EMBL" id="BBSA01000011">
    <property type="protein sequence ID" value="GAM64067.1"/>
    <property type="molecule type" value="Genomic_DNA"/>
</dbReference>
<feature type="chain" id="PRO_5002122164" evidence="1">
    <location>
        <begin position="22"/>
        <end position="46"/>
    </location>
</feature>
<evidence type="ECO:0000313" key="2">
    <source>
        <dbReference type="EMBL" id="GAM64067.1"/>
    </source>
</evidence>
<protein>
    <submittedName>
        <fullName evidence="2">Uncharacterized protein</fullName>
    </submittedName>
</protein>
<keyword evidence="1" id="KW-0732">Signal</keyword>
<gene>
    <name evidence="2" type="ORF">JCM19232_3343</name>
</gene>
<dbReference type="Proteomes" id="UP000031670">
    <property type="component" value="Unassembled WGS sequence"/>
</dbReference>
<comment type="caution">
    <text evidence="2">The sequence shown here is derived from an EMBL/GenBank/DDBJ whole genome shotgun (WGS) entry which is preliminary data.</text>
</comment>
<organism evidence="2 3">
    <name type="scientific">Vibrio ishigakensis</name>
    <dbReference type="NCBI Taxonomy" id="1481914"/>
    <lineage>
        <taxon>Bacteria</taxon>
        <taxon>Pseudomonadati</taxon>
        <taxon>Pseudomonadota</taxon>
        <taxon>Gammaproteobacteria</taxon>
        <taxon>Vibrionales</taxon>
        <taxon>Vibrionaceae</taxon>
        <taxon>Vibrio</taxon>
    </lineage>
</organism>
<name>A0A0B8PHF4_9VIBR</name>
<reference evidence="2 3" key="1">
    <citation type="submission" date="2015-01" db="EMBL/GenBank/DDBJ databases">
        <title>Vibrio sp. C5 JCM 19232 whole genome shotgun sequence.</title>
        <authorList>
            <person name="Sawabe T."/>
            <person name="Meirelles P."/>
            <person name="Feng G."/>
            <person name="Sayaka M."/>
            <person name="Hattori M."/>
            <person name="Ohkuma M."/>
        </authorList>
    </citation>
    <scope>NUCLEOTIDE SEQUENCE [LARGE SCALE GENOMIC DNA]</scope>
    <source>
        <strain evidence="2 3">JCM19232</strain>
    </source>
</reference>
<evidence type="ECO:0000256" key="1">
    <source>
        <dbReference type="SAM" id="SignalP"/>
    </source>
</evidence>
<proteinExistence type="predicted"/>
<accession>A0A0B8PHF4</accession>
<dbReference type="AlphaFoldDB" id="A0A0B8PHF4"/>
<sequence>MQISKIAMTAGMLAASASAVAADKPNILAILVMTSASGTLVLTTKA</sequence>
<reference evidence="2 3" key="2">
    <citation type="submission" date="2015-01" db="EMBL/GenBank/DDBJ databases">
        <authorList>
            <consortium name="NBRP consortium"/>
            <person name="Sawabe T."/>
            <person name="Meirelles P."/>
            <person name="Feng G."/>
            <person name="Sayaka M."/>
            <person name="Hattori M."/>
            <person name="Ohkuma M."/>
        </authorList>
    </citation>
    <scope>NUCLEOTIDE SEQUENCE [LARGE SCALE GENOMIC DNA]</scope>
    <source>
        <strain evidence="2 3">JCM19232</strain>
    </source>
</reference>